<sequence length="81" mass="9109">MKAWKHERLQSEPSTFPSDNKQPGVQMSKYKHWMGLCAEGAAPLTMQGHSRAFYTSCAPQGLDEVPPMLLAAFCQPRLWTT</sequence>
<accession>A0A2K3DM60</accession>
<feature type="compositionally biased region" description="Polar residues" evidence="1">
    <location>
        <begin position="11"/>
        <end position="24"/>
    </location>
</feature>
<evidence type="ECO:0000256" key="1">
    <source>
        <dbReference type="SAM" id="MobiDB-lite"/>
    </source>
</evidence>
<dbReference type="AlphaFoldDB" id="A0A2K3DM60"/>
<dbReference type="KEGG" id="cre:CHLRE_06g253903v5"/>
<dbReference type="Gramene" id="PNW81610">
    <property type="protein sequence ID" value="PNW81610"/>
    <property type="gene ID" value="CHLRE_06g253903v5"/>
</dbReference>
<proteinExistence type="predicted"/>
<reference evidence="2 3" key="1">
    <citation type="journal article" date="2007" name="Science">
        <title>The Chlamydomonas genome reveals the evolution of key animal and plant functions.</title>
        <authorList>
            <person name="Merchant S.S."/>
            <person name="Prochnik S.E."/>
            <person name="Vallon O."/>
            <person name="Harris E.H."/>
            <person name="Karpowicz S.J."/>
            <person name="Witman G.B."/>
            <person name="Terry A."/>
            <person name="Salamov A."/>
            <person name="Fritz-Laylin L.K."/>
            <person name="Marechal-Drouard L."/>
            <person name="Marshall W.F."/>
            <person name="Qu L.H."/>
            <person name="Nelson D.R."/>
            <person name="Sanderfoot A.A."/>
            <person name="Spalding M.H."/>
            <person name="Kapitonov V.V."/>
            <person name="Ren Q."/>
            <person name="Ferris P."/>
            <person name="Lindquist E."/>
            <person name="Shapiro H."/>
            <person name="Lucas S.M."/>
            <person name="Grimwood J."/>
            <person name="Schmutz J."/>
            <person name="Cardol P."/>
            <person name="Cerutti H."/>
            <person name="Chanfreau G."/>
            <person name="Chen C.L."/>
            <person name="Cognat V."/>
            <person name="Croft M.T."/>
            <person name="Dent R."/>
            <person name="Dutcher S."/>
            <person name="Fernandez E."/>
            <person name="Fukuzawa H."/>
            <person name="Gonzalez-Ballester D."/>
            <person name="Gonzalez-Halphen D."/>
            <person name="Hallmann A."/>
            <person name="Hanikenne M."/>
            <person name="Hippler M."/>
            <person name="Inwood W."/>
            <person name="Jabbari K."/>
            <person name="Kalanon M."/>
            <person name="Kuras R."/>
            <person name="Lefebvre P.A."/>
            <person name="Lemaire S.D."/>
            <person name="Lobanov A.V."/>
            <person name="Lohr M."/>
            <person name="Manuell A."/>
            <person name="Meier I."/>
            <person name="Mets L."/>
            <person name="Mittag M."/>
            <person name="Mittelmeier T."/>
            <person name="Moroney J.V."/>
            <person name="Moseley J."/>
            <person name="Napoli C."/>
            <person name="Nedelcu A.M."/>
            <person name="Niyogi K."/>
            <person name="Novoselov S.V."/>
            <person name="Paulsen I.T."/>
            <person name="Pazour G."/>
            <person name="Purton S."/>
            <person name="Ral J.P."/>
            <person name="Riano-Pachon D.M."/>
            <person name="Riekhof W."/>
            <person name="Rymarquis L."/>
            <person name="Schroda M."/>
            <person name="Stern D."/>
            <person name="Umen J."/>
            <person name="Willows R."/>
            <person name="Wilson N."/>
            <person name="Zimmer S.L."/>
            <person name="Allmer J."/>
            <person name="Balk J."/>
            <person name="Bisova K."/>
            <person name="Chen C.J."/>
            <person name="Elias M."/>
            <person name="Gendler K."/>
            <person name="Hauser C."/>
            <person name="Lamb M.R."/>
            <person name="Ledford H."/>
            <person name="Long J.C."/>
            <person name="Minagawa J."/>
            <person name="Page M.D."/>
            <person name="Pan J."/>
            <person name="Pootakham W."/>
            <person name="Roje S."/>
            <person name="Rose A."/>
            <person name="Stahlberg E."/>
            <person name="Terauchi A.M."/>
            <person name="Yang P."/>
            <person name="Ball S."/>
            <person name="Bowler C."/>
            <person name="Dieckmann C.L."/>
            <person name="Gladyshev V.N."/>
            <person name="Green P."/>
            <person name="Jorgensen R."/>
            <person name="Mayfield S."/>
            <person name="Mueller-Roeber B."/>
            <person name="Rajamani S."/>
            <person name="Sayre R.T."/>
            <person name="Brokstein P."/>
            <person name="Dubchak I."/>
            <person name="Goodstein D."/>
            <person name="Hornick L."/>
            <person name="Huang Y.W."/>
            <person name="Jhaveri J."/>
            <person name="Luo Y."/>
            <person name="Martinez D."/>
            <person name="Ngau W.C."/>
            <person name="Otillar B."/>
            <person name="Poliakov A."/>
            <person name="Porter A."/>
            <person name="Szajkowski L."/>
            <person name="Werner G."/>
            <person name="Zhou K."/>
            <person name="Grigoriev I.V."/>
            <person name="Rokhsar D.S."/>
            <person name="Grossman A.R."/>
        </authorList>
    </citation>
    <scope>NUCLEOTIDE SEQUENCE [LARGE SCALE GENOMIC DNA]</scope>
    <source>
        <strain evidence="3">CC-503</strain>
    </source>
</reference>
<name>A0A2K3DM60_CHLRE</name>
<dbReference type="RefSeq" id="XP_042923345.1">
    <property type="nucleotide sequence ID" value="XM_043062658.1"/>
</dbReference>
<dbReference type="InParanoid" id="A0A2K3DM60"/>
<feature type="compositionally biased region" description="Basic and acidic residues" evidence="1">
    <location>
        <begin position="1"/>
        <end position="10"/>
    </location>
</feature>
<dbReference type="Proteomes" id="UP000006906">
    <property type="component" value="Chromosome 6"/>
</dbReference>
<organism evidence="2 3">
    <name type="scientific">Chlamydomonas reinhardtii</name>
    <name type="common">Chlamydomonas smithii</name>
    <dbReference type="NCBI Taxonomy" id="3055"/>
    <lineage>
        <taxon>Eukaryota</taxon>
        <taxon>Viridiplantae</taxon>
        <taxon>Chlorophyta</taxon>
        <taxon>core chlorophytes</taxon>
        <taxon>Chlorophyceae</taxon>
        <taxon>CS clade</taxon>
        <taxon>Chlamydomonadales</taxon>
        <taxon>Chlamydomonadaceae</taxon>
        <taxon>Chlamydomonas</taxon>
    </lineage>
</organism>
<evidence type="ECO:0000313" key="3">
    <source>
        <dbReference type="Proteomes" id="UP000006906"/>
    </source>
</evidence>
<dbReference type="EMBL" id="CM008967">
    <property type="protein sequence ID" value="PNW81610.1"/>
    <property type="molecule type" value="Genomic_DNA"/>
</dbReference>
<evidence type="ECO:0000313" key="2">
    <source>
        <dbReference type="EMBL" id="PNW81610.1"/>
    </source>
</evidence>
<dbReference type="GeneID" id="66053555"/>
<protein>
    <submittedName>
        <fullName evidence="2">Uncharacterized protein</fullName>
    </submittedName>
</protein>
<keyword evidence="3" id="KW-1185">Reference proteome</keyword>
<feature type="region of interest" description="Disordered" evidence="1">
    <location>
        <begin position="1"/>
        <end position="24"/>
    </location>
</feature>
<gene>
    <name evidence="2" type="ORF">CHLRE_06g253903v5</name>
</gene>